<evidence type="ECO:0000256" key="2">
    <source>
        <dbReference type="ARBA" id="ARBA00022898"/>
    </source>
</evidence>
<dbReference type="Pfam" id="PF00155">
    <property type="entry name" value="Aminotran_1_2"/>
    <property type="match status" value="1"/>
</dbReference>
<reference evidence="6" key="1">
    <citation type="submission" date="2021-06" db="EMBL/GenBank/DDBJ databases">
        <authorList>
            <person name="Criscuolo A."/>
        </authorList>
    </citation>
    <scope>NUCLEOTIDE SEQUENCE</scope>
    <source>
        <strain evidence="6">CIP111803</strain>
    </source>
</reference>
<accession>A0A916NIL6</accession>
<dbReference type="Proteomes" id="UP000693892">
    <property type="component" value="Unassembled WGS sequence"/>
</dbReference>
<evidence type="ECO:0000256" key="1">
    <source>
        <dbReference type="ARBA" id="ARBA00001933"/>
    </source>
</evidence>
<dbReference type="EC" id="4.4.1.13" evidence="6"/>
<feature type="domain" description="Aminotransferase class I/classII large" evidence="5">
    <location>
        <begin position="149"/>
        <end position="437"/>
    </location>
</feature>
<dbReference type="EMBL" id="CAJVAP010000027">
    <property type="protein sequence ID" value="CAG7617527.1"/>
    <property type="molecule type" value="Genomic_DNA"/>
</dbReference>
<evidence type="ECO:0000313" key="7">
    <source>
        <dbReference type="Proteomes" id="UP000693892"/>
    </source>
</evidence>
<organism evidence="6 7">
    <name type="scientific">Leucobacter soli</name>
    <dbReference type="NCBI Taxonomy" id="2812850"/>
    <lineage>
        <taxon>Bacteria</taxon>
        <taxon>Bacillati</taxon>
        <taxon>Actinomycetota</taxon>
        <taxon>Actinomycetes</taxon>
        <taxon>Micrococcales</taxon>
        <taxon>Microbacteriaceae</taxon>
        <taxon>Leucobacter</taxon>
    </lineage>
</organism>
<evidence type="ECO:0000256" key="3">
    <source>
        <dbReference type="ARBA" id="ARBA00023239"/>
    </source>
</evidence>
<keyword evidence="2" id="KW-0663">Pyridoxal phosphate</keyword>
<dbReference type="PANTHER" id="PTHR43525:SF2">
    <property type="entry name" value="CYSTATHIONINE BETA-LYASE-RELATED"/>
    <property type="match status" value="1"/>
</dbReference>
<keyword evidence="3 6" id="KW-0456">Lyase</keyword>
<feature type="compositionally biased region" description="Basic and acidic residues" evidence="4">
    <location>
        <begin position="466"/>
        <end position="482"/>
    </location>
</feature>
<proteinExistence type="predicted"/>
<dbReference type="RefSeq" id="WP_218116041.1">
    <property type="nucleotide sequence ID" value="NZ_CAJVAP010000027.1"/>
</dbReference>
<dbReference type="PANTHER" id="PTHR43525">
    <property type="entry name" value="PROTEIN MALY"/>
    <property type="match status" value="1"/>
</dbReference>
<name>A0A916NIL6_9MICO</name>
<dbReference type="InterPro" id="IPR051798">
    <property type="entry name" value="Class-II_PLP-Dep_Aminotrans"/>
</dbReference>
<evidence type="ECO:0000259" key="5">
    <source>
        <dbReference type="Pfam" id="PF00155"/>
    </source>
</evidence>
<evidence type="ECO:0000256" key="4">
    <source>
        <dbReference type="SAM" id="MobiDB-lite"/>
    </source>
</evidence>
<evidence type="ECO:0000313" key="6">
    <source>
        <dbReference type="EMBL" id="CAG7617527.1"/>
    </source>
</evidence>
<dbReference type="CDD" id="cd00609">
    <property type="entry name" value="AAT_like"/>
    <property type="match status" value="1"/>
</dbReference>
<dbReference type="InterPro" id="IPR004839">
    <property type="entry name" value="Aminotransferase_I/II_large"/>
</dbReference>
<comment type="cofactor">
    <cofactor evidence="1">
        <name>pyridoxal 5'-phosphate</name>
        <dbReference type="ChEBI" id="CHEBI:597326"/>
    </cofactor>
</comment>
<protein>
    <submittedName>
        <fullName evidence="6">Cystathionine beta-lyase</fullName>
        <ecNumber evidence="6">4.4.1.13</ecNumber>
    </submittedName>
</protein>
<dbReference type="AlphaFoldDB" id="A0A916NIL6"/>
<dbReference type="GO" id="GO:0030170">
    <property type="term" value="F:pyridoxal phosphate binding"/>
    <property type="evidence" value="ECO:0007669"/>
    <property type="project" value="InterPro"/>
</dbReference>
<feature type="region of interest" description="Disordered" evidence="4">
    <location>
        <begin position="445"/>
        <end position="482"/>
    </location>
</feature>
<keyword evidence="7" id="KW-1185">Reference proteome</keyword>
<sequence length="482" mass="50995">MSDEDCYRTALGTGVDPSGAPWSELDPARLREQRTSLKWTRFPADVLPLFVAEMDFAVAAEIRSALIERVELSDTGYLDNPGPLAPAFAEFARDRWGWEVPHAHVHLATDVATGVVEALRVFLAQRDRLGASKRTTGSSPDDPDARPRLVLPTPVYPGFYEMLEELPFEIVEIPLLSSHADADAGTSTGGGTDADADDGAHQLDLAEIRREFASDRGVDAFLLCNPHNPHGVPFSRESLAELARLAAEHDVFVLSDEIHAPLTWAGQTFTPFAPLAAEVGALSATATSASKGWNLAGAKCSVLIAADDRANSLLQGLPPETTTRASILGLHANVAAFRDGRDWLDRTIAQVQANEALFASLVADRLPGITTTRPSAGYLAWLDLRGAGLGDDPQGRILHDARVALNDGAHFGPGGAGHARLNLACAPETLVEAVERIAAILPARPEGTGPAEHAGSAQPAGPAAESTEHAAHGEHAGTEAAR</sequence>
<dbReference type="GO" id="GO:0047804">
    <property type="term" value="F:cysteine-S-conjugate beta-lyase activity"/>
    <property type="evidence" value="ECO:0007669"/>
    <property type="project" value="UniProtKB-EC"/>
</dbReference>
<gene>
    <name evidence="6" type="ORF">LEUCIP111803_02110</name>
</gene>
<comment type="caution">
    <text evidence="6">The sequence shown here is derived from an EMBL/GenBank/DDBJ whole genome shotgun (WGS) entry which is preliminary data.</text>
</comment>